<dbReference type="GO" id="GO:0006351">
    <property type="term" value="P:DNA-templated transcription"/>
    <property type="evidence" value="ECO:0007669"/>
    <property type="project" value="InterPro"/>
</dbReference>
<evidence type="ECO:0000256" key="1">
    <source>
        <dbReference type="ARBA" id="ARBA00004123"/>
    </source>
</evidence>
<dbReference type="PANTHER" id="PTHR47338:SF5">
    <property type="entry name" value="ZN(II)2CYS6 TRANSCRIPTION FACTOR (EUROFUNG)"/>
    <property type="match status" value="1"/>
</dbReference>
<feature type="compositionally biased region" description="Low complexity" evidence="6">
    <location>
        <begin position="624"/>
        <end position="643"/>
    </location>
</feature>
<proteinExistence type="predicted"/>
<dbReference type="PANTHER" id="PTHR47338">
    <property type="entry name" value="ZN(II)2CYS6 TRANSCRIPTION FACTOR (EUROFUNG)-RELATED"/>
    <property type="match status" value="1"/>
</dbReference>
<dbReference type="AlphaFoldDB" id="A0A8H7UAI8"/>
<evidence type="ECO:0000259" key="7">
    <source>
        <dbReference type="SMART" id="SM00906"/>
    </source>
</evidence>
<feature type="compositionally biased region" description="Polar residues" evidence="6">
    <location>
        <begin position="592"/>
        <end position="602"/>
    </location>
</feature>
<reference evidence="8" key="1">
    <citation type="submission" date="2020-12" db="EMBL/GenBank/DDBJ databases">
        <title>Metabolic potential, ecology and presence of endohyphal bacteria is reflected in genomic diversity of Mucoromycotina.</title>
        <authorList>
            <person name="Muszewska A."/>
            <person name="Okrasinska A."/>
            <person name="Steczkiewicz K."/>
            <person name="Drgas O."/>
            <person name="Orlowska M."/>
            <person name="Perlinska-Lenart U."/>
            <person name="Aleksandrzak-Piekarczyk T."/>
            <person name="Szatraj K."/>
            <person name="Zielenkiewicz U."/>
            <person name="Pilsyk S."/>
            <person name="Malc E."/>
            <person name="Mieczkowski P."/>
            <person name="Kruszewska J.S."/>
            <person name="Biernat P."/>
            <person name="Pawlowska J."/>
        </authorList>
    </citation>
    <scope>NUCLEOTIDE SEQUENCE</scope>
    <source>
        <strain evidence="8">WA0000067209</strain>
    </source>
</reference>
<feature type="region of interest" description="Disordered" evidence="6">
    <location>
        <begin position="624"/>
        <end position="664"/>
    </location>
</feature>
<dbReference type="GO" id="GO:0005634">
    <property type="term" value="C:nucleus"/>
    <property type="evidence" value="ECO:0007669"/>
    <property type="project" value="UniProtKB-SubCell"/>
</dbReference>
<keyword evidence="2" id="KW-0479">Metal-binding</keyword>
<protein>
    <recommendedName>
        <fullName evidence="7">Xylanolytic transcriptional activator regulatory domain-containing protein</fullName>
    </recommendedName>
</protein>
<feature type="region of interest" description="Disordered" evidence="6">
    <location>
        <begin position="592"/>
        <end position="612"/>
    </location>
</feature>
<dbReference type="Proteomes" id="UP000654370">
    <property type="component" value="Unassembled WGS sequence"/>
</dbReference>
<keyword evidence="3" id="KW-0805">Transcription regulation</keyword>
<evidence type="ECO:0000256" key="5">
    <source>
        <dbReference type="ARBA" id="ARBA00023242"/>
    </source>
</evidence>
<dbReference type="InterPro" id="IPR007219">
    <property type="entry name" value="XnlR_reg_dom"/>
</dbReference>
<evidence type="ECO:0000256" key="4">
    <source>
        <dbReference type="ARBA" id="ARBA00023163"/>
    </source>
</evidence>
<evidence type="ECO:0000256" key="2">
    <source>
        <dbReference type="ARBA" id="ARBA00022723"/>
    </source>
</evidence>
<dbReference type="OrthoDB" id="4161332at2759"/>
<comment type="caution">
    <text evidence="8">The sequence shown here is derived from an EMBL/GenBank/DDBJ whole genome shotgun (WGS) entry which is preliminary data.</text>
</comment>
<keyword evidence="4" id="KW-0804">Transcription</keyword>
<dbReference type="InterPro" id="IPR050815">
    <property type="entry name" value="TF_fung"/>
</dbReference>
<keyword evidence="5" id="KW-0539">Nucleus</keyword>
<evidence type="ECO:0000313" key="8">
    <source>
        <dbReference type="EMBL" id="KAG2174427.1"/>
    </source>
</evidence>
<dbReference type="GO" id="GO:0003677">
    <property type="term" value="F:DNA binding"/>
    <property type="evidence" value="ECO:0007669"/>
    <property type="project" value="InterPro"/>
</dbReference>
<accession>A0A8H7UAI8</accession>
<evidence type="ECO:0000313" key="9">
    <source>
        <dbReference type="Proteomes" id="UP000654370"/>
    </source>
</evidence>
<organism evidence="8 9">
    <name type="scientific">Mortierella isabellina</name>
    <name type="common">Filamentous fungus</name>
    <name type="synonym">Umbelopsis isabellina</name>
    <dbReference type="NCBI Taxonomy" id="91625"/>
    <lineage>
        <taxon>Eukaryota</taxon>
        <taxon>Fungi</taxon>
        <taxon>Fungi incertae sedis</taxon>
        <taxon>Mucoromycota</taxon>
        <taxon>Mucoromycotina</taxon>
        <taxon>Umbelopsidomycetes</taxon>
        <taxon>Umbelopsidales</taxon>
        <taxon>Umbelopsidaceae</taxon>
        <taxon>Umbelopsis</taxon>
    </lineage>
</organism>
<evidence type="ECO:0000256" key="6">
    <source>
        <dbReference type="SAM" id="MobiDB-lite"/>
    </source>
</evidence>
<dbReference type="Pfam" id="PF04082">
    <property type="entry name" value="Fungal_trans"/>
    <property type="match status" value="1"/>
</dbReference>
<comment type="subcellular location">
    <subcellularLocation>
        <location evidence="1">Nucleus</location>
    </subcellularLocation>
</comment>
<sequence>MCSACEEAGRVCKVDQPCKLCLDSSKLCHYSYPDKLRQVWEQSVERYGREQALERLANTVKEDGSAESSQKAKNSRLPFGIHSSLLKTHQIDALGHFIGETSGVMTVAGNANLSANEVVSPQVNLVPPMVSTYNQAHLLDSYFTNVHPRYPLISEKNLKEQLQAQSSGQPSSISIFFLYAIYAGGAKMMPSNVDFSVRVFFDYCMEIKHLFMDRPRISTVCALTLLAACVPDKTTNGQSSKMLSAMLASEANTMARIMGLHRHLSPELESPTMRRDRRRVFWVLFVTDRLYCMMNGFSPSWDEKHIDITPPSPEDYQDDPDMAVVIQEFTHYIKLCKIVGRICNHGYAPKSEEMRTSWKQDTMLSTLDSWLTSYILELPPHLRYDPSTLVATPRMELDFTLTLQHPPKSLFARLMHLIIHTCLILLHSPYISDSEKSDSKTHPVASQPSLDLCIYASTLITHITSVMQQEYPIMASECPYTSHALLIAIRIHLMCALSSDTKLRSSGQSNFIQSANILFRIGQEADKPWIIDTLRALHRIYASSQYSAEASEGISQAIPSDAKRKVLEASPRKLSRKKSMKLSHGSSCAFVTNNSAHSSPSKQVRDPTISPSGVANVHISTATIRSPSSGSSASSSPSHVIGSLDGTLTTSSAESIKSDPSLHENPMFETHFGFPMANAAESAVVSNELLNFNNLEHFPSFGNDPSILYTNPMFSYSTAMQGVSTFNPGWNPPHTPFDPNYGF</sequence>
<feature type="domain" description="Xylanolytic transcriptional activator regulatory" evidence="7">
    <location>
        <begin position="244"/>
        <end position="319"/>
    </location>
</feature>
<dbReference type="EMBL" id="JAEPQZ010000013">
    <property type="protein sequence ID" value="KAG2174427.1"/>
    <property type="molecule type" value="Genomic_DNA"/>
</dbReference>
<evidence type="ECO:0000256" key="3">
    <source>
        <dbReference type="ARBA" id="ARBA00023015"/>
    </source>
</evidence>
<dbReference type="SMART" id="SM00906">
    <property type="entry name" value="Fungal_trans"/>
    <property type="match status" value="1"/>
</dbReference>
<dbReference type="GO" id="GO:0008270">
    <property type="term" value="F:zinc ion binding"/>
    <property type="evidence" value="ECO:0007669"/>
    <property type="project" value="InterPro"/>
</dbReference>
<keyword evidence="9" id="KW-1185">Reference proteome</keyword>
<name>A0A8H7UAI8_MORIS</name>
<dbReference type="CDD" id="cd12148">
    <property type="entry name" value="fungal_TF_MHR"/>
    <property type="match status" value="1"/>
</dbReference>
<gene>
    <name evidence="8" type="ORF">INT43_004450</name>
</gene>
<dbReference type="GO" id="GO:0000981">
    <property type="term" value="F:DNA-binding transcription factor activity, RNA polymerase II-specific"/>
    <property type="evidence" value="ECO:0007669"/>
    <property type="project" value="InterPro"/>
</dbReference>
<feature type="compositionally biased region" description="Polar residues" evidence="6">
    <location>
        <begin position="646"/>
        <end position="655"/>
    </location>
</feature>